<dbReference type="SUPFAM" id="SSF51261">
    <property type="entry name" value="Duplicated hybrid motif"/>
    <property type="match status" value="1"/>
</dbReference>
<organism evidence="3 4">
    <name type="scientific">Bacillus cereus</name>
    <dbReference type="NCBI Taxonomy" id="1396"/>
    <lineage>
        <taxon>Bacteria</taxon>
        <taxon>Bacillati</taxon>
        <taxon>Bacillota</taxon>
        <taxon>Bacilli</taxon>
        <taxon>Bacillales</taxon>
        <taxon>Bacillaceae</taxon>
        <taxon>Bacillus</taxon>
        <taxon>Bacillus cereus group</taxon>
    </lineage>
</organism>
<dbReference type="CDD" id="cd12797">
    <property type="entry name" value="M23_peptidase"/>
    <property type="match status" value="1"/>
</dbReference>
<dbReference type="PANTHER" id="PTHR21666:SF270">
    <property type="entry name" value="MUREIN HYDROLASE ACTIVATOR ENVC"/>
    <property type="match status" value="1"/>
</dbReference>
<dbReference type="Pfam" id="PF01551">
    <property type="entry name" value="Peptidase_M23"/>
    <property type="match status" value="1"/>
</dbReference>
<protein>
    <submittedName>
        <fullName evidence="3">Peptidase M23</fullName>
    </submittedName>
</protein>
<dbReference type="PANTHER" id="PTHR21666">
    <property type="entry name" value="PEPTIDASE-RELATED"/>
    <property type="match status" value="1"/>
</dbReference>
<feature type="region of interest" description="Disordered" evidence="1">
    <location>
        <begin position="31"/>
        <end position="84"/>
    </location>
</feature>
<comment type="caution">
    <text evidence="3">The sequence shown here is derived from an EMBL/GenBank/DDBJ whole genome shotgun (WGS) entry which is preliminary data.</text>
</comment>
<dbReference type="InterPro" id="IPR011055">
    <property type="entry name" value="Dup_hybrid_motif"/>
</dbReference>
<evidence type="ECO:0000256" key="1">
    <source>
        <dbReference type="SAM" id="MobiDB-lite"/>
    </source>
</evidence>
<dbReference type="SUPFAM" id="SSF55166">
    <property type="entry name" value="Hedgehog/DD-peptidase"/>
    <property type="match status" value="1"/>
</dbReference>
<feature type="compositionally biased region" description="Gly residues" evidence="1">
    <location>
        <begin position="68"/>
        <end position="78"/>
    </location>
</feature>
<reference evidence="3 4" key="1">
    <citation type="submission" date="2017-09" db="EMBL/GenBank/DDBJ databases">
        <title>Large-scale bioinformatics analysis of Bacillus genomes uncovers conserved roles of natural products in bacterial physiology.</title>
        <authorList>
            <consortium name="Agbiome Team Llc"/>
            <person name="Bleich R.M."/>
            <person name="Grubbs K.J."/>
            <person name="Santa Maria K.C."/>
            <person name="Allen S.E."/>
            <person name="Farag S."/>
            <person name="Shank E.A."/>
            <person name="Bowers A."/>
        </authorList>
    </citation>
    <scope>NUCLEOTIDE SEQUENCE [LARGE SCALE GENOMIC DNA]</scope>
    <source>
        <strain evidence="3 4">AFS060282</strain>
    </source>
</reference>
<evidence type="ECO:0000313" key="3">
    <source>
        <dbReference type="EMBL" id="PFV06036.1"/>
    </source>
</evidence>
<feature type="compositionally biased region" description="Basic and acidic residues" evidence="1">
    <location>
        <begin position="31"/>
        <end position="40"/>
    </location>
</feature>
<dbReference type="EMBL" id="NVDQ01000026">
    <property type="protein sequence ID" value="PFV06036.1"/>
    <property type="molecule type" value="Genomic_DNA"/>
</dbReference>
<dbReference type="GO" id="GO:0004222">
    <property type="term" value="F:metalloendopeptidase activity"/>
    <property type="evidence" value="ECO:0007669"/>
    <property type="project" value="TreeGrafter"/>
</dbReference>
<sequence length="442" mass="49305">MATNKETYNLESYKKKIKAGKEEYQKRKEYLAKFELPKTNDEEEEEVEVSDGSKKPEDQGNAVKEPEGGVGNFTGSGELGVPAEPKSYRFTSVMGPRDGANHNGVDLAPNTRGDTNCKILSAGDGVVLQARSGVGGFGTWIVIKHKDDLYTIYGHMHPDTLRVKTGDTVKRGQHIAMMGQQGQSFGVHLHFEVCTDFVNNRRGTTKNPEDYVDIRGSASAIQVNSITPKASFSAKADEKEEGNEKPMHALYEKDGAELSEEEKLIDQTYRSSFPYLPVQFIGDSLKKGDMTREYFLLNRVGWARTTKYEKMVPLNKERFIHSEKYDGHEGNLYSPDAKRLFESLLLKTQKPYFEVISGFRFSNPGQLSPHEAGCAIDILVRSIDEVREIADCAWQLGVRSIAIGGDFENNKGFIHIDIAPKGKDIKYDGVPIYGGPGKWVTQ</sequence>
<evidence type="ECO:0000259" key="2">
    <source>
        <dbReference type="Pfam" id="PF01551"/>
    </source>
</evidence>
<name>A0A9X7G7D4_BACCE</name>
<dbReference type="InterPro" id="IPR009045">
    <property type="entry name" value="Zn_M74/Hedgehog-like"/>
</dbReference>
<dbReference type="RefSeq" id="WP_065845289.1">
    <property type="nucleotide sequence ID" value="NZ_CP130335.1"/>
</dbReference>
<dbReference type="InterPro" id="IPR016047">
    <property type="entry name" value="M23ase_b-sheet_dom"/>
</dbReference>
<evidence type="ECO:0000313" key="4">
    <source>
        <dbReference type="Proteomes" id="UP000226257"/>
    </source>
</evidence>
<gene>
    <name evidence="3" type="ORF">COK98_15790</name>
</gene>
<accession>A0A9X7G7D4</accession>
<dbReference type="Proteomes" id="UP000226257">
    <property type="component" value="Unassembled WGS sequence"/>
</dbReference>
<dbReference type="InterPro" id="IPR050570">
    <property type="entry name" value="Cell_wall_metabolism_enzyme"/>
</dbReference>
<dbReference type="AlphaFoldDB" id="A0A9X7G7D4"/>
<dbReference type="Gene3D" id="2.70.70.10">
    <property type="entry name" value="Glucose Permease (Domain IIA)"/>
    <property type="match status" value="1"/>
</dbReference>
<proteinExistence type="predicted"/>
<feature type="domain" description="M23ase beta-sheet core" evidence="2">
    <location>
        <begin position="101"/>
        <end position="195"/>
    </location>
</feature>